<feature type="binding site" evidence="5">
    <location>
        <position position="169"/>
    </location>
    <ligand>
        <name>Mn(2+)</name>
        <dbReference type="ChEBI" id="CHEBI:29035"/>
    </ligand>
</feature>
<dbReference type="InterPro" id="IPR019831">
    <property type="entry name" value="Mn/Fe_SOD_N"/>
</dbReference>
<dbReference type="Proteomes" id="UP000607645">
    <property type="component" value="Unassembled WGS sequence"/>
</dbReference>
<feature type="binding site" evidence="5">
    <location>
        <position position="31"/>
    </location>
    <ligand>
        <name>Mn(2+)</name>
        <dbReference type="ChEBI" id="CHEBI:29035"/>
    </ligand>
</feature>
<dbReference type="PIRSF" id="PIRSF000349">
    <property type="entry name" value="SODismutase"/>
    <property type="match status" value="1"/>
</dbReference>
<dbReference type="SUPFAM" id="SSF46609">
    <property type="entry name" value="Fe,Mn superoxide dismutase (SOD), N-terminal domain"/>
    <property type="match status" value="1"/>
</dbReference>
<sequence length="207" mass="23618">MDLCYPYQLPPLPYSYEALAPKIGDETLHFHHDKHFQTYVDNLNTALSDCPECQSRPLSQLLTELDRIPEAKRTAIRNNGGGIYNHVLYFAALSPQGGGRPSGELAQAMERAFGPYDAFRKQMKDAALSQFGSGYAFLVSDRSGALSIQKTANQDSPLTCGLFPLLCVDVWEHAYYLDYQNRRAEYVEKWFDVINWPFVEQRYTDCR</sequence>
<evidence type="ECO:0000256" key="4">
    <source>
        <dbReference type="ARBA" id="ARBA00023002"/>
    </source>
</evidence>
<dbReference type="InterPro" id="IPR019832">
    <property type="entry name" value="Mn/Fe_SOD_C"/>
</dbReference>
<comment type="function">
    <text evidence="6">Destroys radicals which are normally produced within the cells and which are toxic to biological systems.</text>
</comment>
<feature type="domain" description="Manganese/iron superoxide dismutase N-terminal" evidence="7">
    <location>
        <begin position="7"/>
        <end position="94"/>
    </location>
</feature>
<dbReference type="Pfam" id="PF02777">
    <property type="entry name" value="Sod_Fe_C"/>
    <property type="match status" value="1"/>
</dbReference>
<feature type="binding site" evidence="5">
    <location>
        <position position="86"/>
    </location>
    <ligand>
        <name>Mn(2+)</name>
        <dbReference type="ChEBI" id="CHEBI:29035"/>
    </ligand>
</feature>
<accession>A0A8J6JEN3</accession>
<comment type="caution">
    <text evidence="9">The sequence shown here is derived from an EMBL/GenBank/DDBJ whole genome shotgun (WGS) entry which is preliminary data.</text>
</comment>
<dbReference type="Gene3D" id="1.10.287.990">
    <property type="entry name" value="Fe,Mn superoxide dismutase (SOD) domain"/>
    <property type="match status" value="1"/>
</dbReference>
<comment type="similarity">
    <text evidence="1 6">Belongs to the iron/manganese superoxide dismutase family.</text>
</comment>
<evidence type="ECO:0000259" key="7">
    <source>
        <dbReference type="Pfam" id="PF00081"/>
    </source>
</evidence>
<keyword evidence="10" id="KW-1185">Reference proteome</keyword>
<dbReference type="Pfam" id="PF00081">
    <property type="entry name" value="Sod_Fe_N"/>
    <property type="match status" value="1"/>
</dbReference>
<feature type="binding site" evidence="5">
    <location>
        <position position="173"/>
    </location>
    <ligand>
        <name>Mn(2+)</name>
        <dbReference type="ChEBI" id="CHEBI:29035"/>
    </ligand>
</feature>
<proteinExistence type="inferred from homology"/>
<dbReference type="InterPro" id="IPR019833">
    <property type="entry name" value="Mn/Fe_SOD_BS"/>
</dbReference>
<dbReference type="EMBL" id="JACOPQ010000013">
    <property type="protein sequence ID" value="MBC5738191.1"/>
    <property type="molecule type" value="Genomic_DNA"/>
</dbReference>
<dbReference type="GO" id="GO:0004784">
    <property type="term" value="F:superoxide dismutase activity"/>
    <property type="evidence" value="ECO:0007669"/>
    <property type="project" value="UniProtKB-EC"/>
</dbReference>
<dbReference type="GO" id="GO:0046872">
    <property type="term" value="F:metal ion binding"/>
    <property type="evidence" value="ECO:0007669"/>
    <property type="project" value="UniProtKB-KW"/>
</dbReference>
<evidence type="ECO:0000313" key="10">
    <source>
        <dbReference type="Proteomes" id="UP000607645"/>
    </source>
</evidence>
<evidence type="ECO:0000256" key="2">
    <source>
        <dbReference type="ARBA" id="ARBA00012682"/>
    </source>
</evidence>
<dbReference type="RefSeq" id="WP_186919973.1">
    <property type="nucleotide sequence ID" value="NZ_JACOPQ010000013.1"/>
</dbReference>
<protein>
    <recommendedName>
        <fullName evidence="2 6">Superoxide dismutase</fullName>
        <ecNumber evidence="2 6">1.15.1.1</ecNumber>
    </recommendedName>
</protein>
<feature type="domain" description="Manganese/iron superoxide dismutase C-terminal" evidence="8">
    <location>
        <begin position="101"/>
        <end position="202"/>
    </location>
</feature>
<dbReference type="InterPro" id="IPR001189">
    <property type="entry name" value="Mn/Fe_SOD"/>
</dbReference>
<reference evidence="9" key="1">
    <citation type="submission" date="2020-08" db="EMBL/GenBank/DDBJ databases">
        <title>Genome public.</title>
        <authorList>
            <person name="Liu C."/>
            <person name="Sun Q."/>
        </authorList>
    </citation>
    <scope>NUCLEOTIDE SEQUENCE</scope>
    <source>
        <strain evidence="9">NSJ-52</strain>
    </source>
</reference>
<evidence type="ECO:0000256" key="5">
    <source>
        <dbReference type="PIRSR" id="PIRSR000349-1"/>
    </source>
</evidence>
<dbReference type="AlphaFoldDB" id="A0A8J6JEN3"/>
<dbReference type="SUPFAM" id="SSF54719">
    <property type="entry name" value="Fe,Mn superoxide dismutase (SOD), C-terminal domain"/>
    <property type="match status" value="1"/>
</dbReference>
<dbReference type="GO" id="GO:0005737">
    <property type="term" value="C:cytoplasm"/>
    <property type="evidence" value="ECO:0007669"/>
    <property type="project" value="TreeGrafter"/>
</dbReference>
<evidence type="ECO:0000259" key="8">
    <source>
        <dbReference type="Pfam" id="PF02777"/>
    </source>
</evidence>
<keyword evidence="3 5" id="KW-0479">Metal-binding</keyword>
<organism evidence="9 10">
    <name type="scientific">Lawsonibacter faecis</name>
    <dbReference type="NCBI Taxonomy" id="2763052"/>
    <lineage>
        <taxon>Bacteria</taxon>
        <taxon>Bacillati</taxon>
        <taxon>Bacillota</taxon>
        <taxon>Clostridia</taxon>
        <taxon>Eubacteriales</taxon>
        <taxon>Oscillospiraceae</taxon>
        <taxon>Lawsonibacter</taxon>
    </lineage>
</organism>
<dbReference type="InterPro" id="IPR036314">
    <property type="entry name" value="SOD_C_sf"/>
</dbReference>
<comment type="catalytic activity">
    <reaction evidence="6">
        <text>2 superoxide + 2 H(+) = H2O2 + O2</text>
        <dbReference type="Rhea" id="RHEA:20696"/>
        <dbReference type="ChEBI" id="CHEBI:15378"/>
        <dbReference type="ChEBI" id="CHEBI:15379"/>
        <dbReference type="ChEBI" id="CHEBI:16240"/>
        <dbReference type="ChEBI" id="CHEBI:18421"/>
        <dbReference type="EC" id="1.15.1.1"/>
    </reaction>
</comment>
<evidence type="ECO:0000256" key="6">
    <source>
        <dbReference type="RuleBase" id="RU000414"/>
    </source>
</evidence>
<dbReference type="PANTHER" id="PTHR43595">
    <property type="entry name" value="37S RIBOSOMAL PROTEIN S26, MITOCHONDRIAL"/>
    <property type="match status" value="1"/>
</dbReference>
<dbReference type="EC" id="1.15.1.1" evidence="2 6"/>
<evidence type="ECO:0000313" key="9">
    <source>
        <dbReference type="EMBL" id="MBC5738191.1"/>
    </source>
</evidence>
<dbReference type="InterPro" id="IPR036324">
    <property type="entry name" value="Mn/Fe_SOD_N_sf"/>
</dbReference>
<gene>
    <name evidence="9" type="ORF">H8S62_14355</name>
</gene>
<dbReference type="FunFam" id="3.55.40.20:FF:000004">
    <property type="entry name" value="Superoxide dismutase [Fe]"/>
    <property type="match status" value="1"/>
</dbReference>
<keyword evidence="4 6" id="KW-0560">Oxidoreductase</keyword>
<dbReference type="PANTHER" id="PTHR43595:SF2">
    <property type="entry name" value="SMALL RIBOSOMAL SUBUNIT PROTEIN MS42"/>
    <property type="match status" value="1"/>
</dbReference>
<dbReference type="PROSITE" id="PS00088">
    <property type="entry name" value="SOD_MN"/>
    <property type="match status" value="1"/>
</dbReference>
<evidence type="ECO:0000256" key="3">
    <source>
        <dbReference type="ARBA" id="ARBA00022723"/>
    </source>
</evidence>
<dbReference type="Gene3D" id="3.55.40.20">
    <property type="entry name" value="Iron/manganese superoxide dismutase, C-terminal domain"/>
    <property type="match status" value="1"/>
</dbReference>
<name>A0A8J6JEN3_9FIRM</name>
<evidence type="ECO:0000256" key="1">
    <source>
        <dbReference type="ARBA" id="ARBA00008714"/>
    </source>
</evidence>
<dbReference type="PRINTS" id="PR01703">
    <property type="entry name" value="MNSODISMTASE"/>
</dbReference>